<proteinExistence type="predicted"/>
<dbReference type="Gene3D" id="2.30.110.10">
    <property type="entry name" value="Electron Transport, Fmn-binding Protein, Chain A"/>
    <property type="match status" value="1"/>
</dbReference>
<dbReference type="Pfam" id="PF01243">
    <property type="entry name" value="PNPOx_N"/>
    <property type="match status" value="1"/>
</dbReference>
<dbReference type="STRING" id="1499967.U27_05505"/>
<feature type="domain" description="Pyridoxamine 5'-phosphate oxidase N-terminal" evidence="1">
    <location>
        <begin position="3"/>
        <end position="111"/>
    </location>
</feature>
<accession>A0A081C1S6</accession>
<gene>
    <name evidence="2" type="ORF">U27_05505</name>
</gene>
<dbReference type="eggNOG" id="COG5015">
    <property type="taxonomic scope" value="Bacteria"/>
</dbReference>
<dbReference type="InterPro" id="IPR011576">
    <property type="entry name" value="Pyridox_Oxase_N"/>
</dbReference>
<dbReference type="Proteomes" id="UP000030661">
    <property type="component" value="Unassembled WGS sequence"/>
</dbReference>
<dbReference type="PANTHER" id="PTHR34818">
    <property type="entry name" value="PROTEIN BLI-3"/>
    <property type="match status" value="1"/>
</dbReference>
<name>A0A081C1S6_VECG1</name>
<reference evidence="2 3" key="1">
    <citation type="journal article" date="2015" name="PeerJ">
        <title>First genomic representation of candidate bacterial phylum KSB3 points to enhanced environmental sensing as a trigger of wastewater bulking.</title>
        <authorList>
            <person name="Sekiguchi Y."/>
            <person name="Ohashi A."/>
            <person name="Parks D.H."/>
            <person name="Yamauchi T."/>
            <person name="Tyson G.W."/>
            <person name="Hugenholtz P."/>
        </authorList>
    </citation>
    <scope>NUCLEOTIDE SEQUENCE [LARGE SCALE GENOMIC DNA]</scope>
</reference>
<evidence type="ECO:0000313" key="2">
    <source>
        <dbReference type="EMBL" id="GAK58531.1"/>
    </source>
</evidence>
<organism evidence="2 3">
    <name type="scientific">Vecturithrix granuli</name>
    <dbReference type="NCBI Taxonomy" id="1499967"/>
    <lineage>
        <taxon>Bacteria</taxon>
        <taxon>Candidatus Moduliflexota</taxon>
        <taxon>Candidatus Vecturitrichia</taxon>
        <taxon>Candidatus Vecturitrichales</taxon>
        <taxon>Candidatus Vecturitrichaceae</taxon>
        <taxon>Candidatus Vecturithrix</taxon>
    </lineage>
</organism>
<sequence length="136" mass="15441">MNEVFSILQQNPVVGFATVDEHGNPQARAFQVMLIEDGKIYFCTGSGKCVYQQIQTHPYVAFTVTSPQYVSVRVEGTTQFVDDLALKERILEKNPTVKAIYQSADNPVFKIFYLEHGKAEIFDLSTLPPKRQNFTF</sequence>
<dbReference type="HOGENOM" id="CLU_137964_2_0_0"/>
<protein>
    <submittedName>
        <fullName evidence="2">Pyridoxamine 5'-phosphate oxidase-related, FMN-binding protein</fullName>
    </submittedName>
</protein>
<dbReference type="InterPro" id="IPR012349">
    <property type="entry name" value="Split_barrel_FMN-bd"/>
</dbReference>
<evidence type="ECO:0000259" key="1">
    <source>
        <dbReference type="Pfam" id="PF01243"/>
    </source>
</evidence>
<dbReference type="PANTHER" id="PTHR34818:SF1">
    <property type="entry name" value="PROTEIN BLI-3"/>
    <property type="match status" value="1"/>
</dbReference>
<dbReference type="AlphaFoldDB" id="A0A081C1S6"/>
<evidence type="ECO:0000313" key="3">
    <source>
        <dbReference type="Proteomes" id="UP000030661"/>
    </source>
</evidence>
<dbReference type="InterPro" id="IPR052917">
    <property type="entry name" value="Stress-Dev_Protein"/>
</dbReference>
<dbReference type="SUPFAM" id="SSF50475">
    <property type="entry name" value="FMN-binding split barrel"/>
    <property type="match status" value="1"/>
</dbReference>
<keyword evidence="3" id="KW-1185">Reference proteome</keyword>
<dbReference type="EMBL" id="DF820467">
    <property type="protein sequence ID" value="GAK58531.1"/>
    <property type="molecule type" value="Genomic_DNA"/>
</dbReference>